<accession>K1RDJ8</accession>
<evidence type="ECO:0000313" key="3">
    <source>
        <dbReference type="EMBL" id="EKC46812.1"/>
    </source>
</evidence>
<dbReference type="GO" id="GO:0004601">
    <property type="term" value="F:peroxidase activity"/>
    <property type="evidence" value="ECO:0007669"/>
    <property type="project" value="UniProtKB-KW"/>
</dbReference>
<feature type="transmembrane region" description="Helical" evidence="1">
    <location>
        <begin position="53"/>
        <end position="73"/>
    </location>
</feature>
<dbReference type="Pfam" id="PF01569">
    <property type="entry name" value="PAP2"/>
    <property type="match status" value="1"/>
</dbReference>
<name>K1RDJ8_9ZZZZ</name>
<feature type="transmembrane region" description="Helical" evidence="1">
    <location>
        <begin position="174"/>
        <end position="192"/>
    </location>
</feature>
<dbReference type="InterPro" id="IPR000326">
    <property type="entry name" value="PAP2/HPO"/>
</dbReference>
<proteinExistence type="predicted"/>
<dbReference type="InterPro" id="IPR036938">
    <property type="entry name" value="PAP2/HPO_sf"/>
</dbReference>
<dbReference type="AlphaFoldDB" id="K1RDJ8"/>
<dbReference type="GO" id="GO:0008962">
    <property type="term" value="F:phosphatidylglycerophosphatase activity"/>
    <property type="evidence" value="ECO:0007669"/>
    <property type="project" value="UniProtKB-EC"/>
</dbReference>
<dbReference type="Gene3D" id="1.20.144.10">
    <property type="entry name" value="Phosphatidic acid phosphatase type 2/haloperoxidase"/>
    <property type="match status" value="1"/>
</dbReference>
<keyword evidence="3" id="KW-0560">Oxidoreductase</keyword>
<dbReference type="EMBL" id="AJWZ01011006">
    <property type="protein sequence ID" value="EKC46812.1"/>
    <property type="molecule type" value="Genomic_DNA"/>
</dbReference>
<dbReference type="PANTHER" id="PTHR14969:SF13">
    <property type="entry name" value="AT30094P"/>
    <property type="match status" value="1"/>
</dbReference>
<feature type="domain" description="Phosphatidic acid phosphatase type 2/haloperoxidase" evidence="2">
    <location>
        <begin position="77"/>
        <end position="189"/>
    </location>
</feature>
<gene>
    <name evidence="3" type="ORF">OBE_16060</name>
</gene>
<feature type="transmembrane region" description="Helical" evidence="1">
    <location>
        <begin position="146"/>
        <end position="168"/>
    </location>
</feature>
<feature type="transmembrane region" description="Helical" evidence="1">
    <location>
        <begin position="7"/>
        <end position="24"/>
    </location>
</feature>
<keyword evidence="3" id="KW-0575">Peroxidase</keyword>
<keyword evidence="1" id="KW-1133">Transmembrane helix</keyword>
<organism evidence="3">
    <name type="scientific">human gut metagenome</name>
    <dbReference type="NCBI Taxonomy" id="408170"/>
    <lineage>
        <taxon>unclassified sequences</taxon>
        <taxon>metagenomes</taxon>
        <taxon>organismal metagenomes</taxon>
    </lineage>
</organism>
<reference evidence="3" key="1">
    <citation type="journal article" date="2013" name="Environ. Microbiol.">
        <title>Microbiota from the distal guts of lean and obese adolescents exhibit partial functional redundancy besides clear differences in community structure.</title>
        <authorList>
            <person name="Ferrer M."/>
            <person name="Ruiz A."/>
            <person name="Lanza F."/>
            <person name="Haange S.B."/>
            <person name="Oberbach A."/>
            <person name="Till H."/>
            <person name="Bargiela R."/>
            <person name="Campoy C."/>
            <person name="Segura M.T."/>
            <person name="Richter M."/>
            <person name="von Bergen M."/>
            <person name="Seifert J."/>
            <person name="Suarez A."/>
        </authorList>
    </citation>
    <scope>NUCLEOTIDE SEQUENCE</scope>
</reference>
<dbReference type="SUPFAM" id="SSF48317">
    <property type="entry name" value="Acid phosphatase/Vanadium-dependent haloperoxidase"/>
    <property type="match status" value="1"/>
</dbReference>
<keyword evidence="1" id="KW-0812">Transmembrane</keyword>
<keyword evidence="3" id="KW-0378">Hydrolase</keyword>
<protein>
    <submittedName>
        <fullName evidence="3">Phosphatidic acid phosphatase type 2/haloperoxidase</fullName>
        <ecNumber evidence="3">3.1.3.27</ecNumber>
    </submittedName>
</protein>
<evidence type="ECO:0000259" key="2">
    <source>
        <dbReference type="SMART" id="SM00014"/>
    </source>
</evidence>
<sequence>MKRIEKYLLLLIVIAISLFTLLVITNKTRYLDYKIFVMIHNIIKYNDINMVKLISDLSVILGILLSSLMALYFSKKMFLKNIINIIFAYVLNFCVKICFCIPRPSWKLTSAVGYSYPSAHTMLALVVYGNIIYLTNTFIKQRVIRIIIYILSVFMIILTGLSRIYLGVHYASDVIGAYIIALIYLLGINYFYETSNNSRKIMKNNVK</sequence>
<dbReference type="PANTHER" id="PTHR14969">
    <property type="entry name" value="SPHINGOSINE-1-PHOSPHATE PHOSPHOHYDROLASE"/>
    <property type="match status" value="1"/>
</dbReference>
<dbReference type="SMART" id="SM00014">
    <property type="entry name" value="acidPPc"/>
    <property type="match status" value="1"/>
</dbReference>
<feature type="transmembrane region" description="Helical" evidence="1">
    <location>
        <begin position="116"/>
        <end position="134"/>
    </location>
</feature>
<keyword evidence="1" id="KW-0472">Membrane</keyword>
<feature type="transmembrane region" description="Helical" evidence="1">
    <location>
        <begin position="85"/>
        <end position="104"/>
    </location>
</feature>
<comment type="caution">
    <text evidence="3">The sequence shown here is derived from an EMBL/GenBank/DDBJ whole genome shotgun (WGS) entry which is preliminary data.</text>
</comment>
<dbReference type="EC" id="3.1.3.27" evidence="3"/>
<dbReference type="CDD" id="cd03392">
    <property type="entry name" value="PAP2_like_2"/>
    <property type="match status" value="1"/>
</dbReference>
<evidence type="ECO:0000256" key="1">
    <source>
        <dbReference type="SAM" id="Phobius"/>
    </source>
</evidence>